<dbReference type="InterPro" id="IPR015943">
    <property type="entry name" value="WD40/YVTN_repeat-like_dom_sf"/>
</dbReference>
<keyword evidence="2" id="KW-1185">Reference proteome</keyword>
<keyword evidence="1" id="KW-0378">Hydrolase</keyword>
<dbReference type="AlphaFoldDB" id="K2PNF6"/>
<name>K2PNF6_9FLAO</name>
<dbReference type="EMBL" id="AMSG01000032">
    <property type="protein sequence ID" value="EKF54090.1"/>
    <property type="molecule type" value="Genomic_DNA"/>
</dbReference>
<sequence>MKFGAIGKFDKNGSFEHFDIPTEKAGPVGICPGPDDEIWFVEILGNIIGKINSLNDIVEFEIPIPNAKPHAIAYQTGDQLWCTEWAANKIACITKKGIS</sequence>
<dbReference type="Gene3D" id="2.130.10.10">
    <property type="entry name" value="YVTN repeat-like/Quinoprotein amine dehydrogenase"/>
    <property type="match status" value="1"/>
</dbReference>
<reference evidence="1 2" key="1">
    <citation type="journal article" date="2012" name="J. Bacteriol.">
        <title>Genome Sequence of Galbibacter marinum Type Strain ck-I2-15.</title>
        <authorList>
            <person name="Lai Q."/>
            <person name="Li C."/>
            <person name="Shao Z."/>
        </authorList>
    </citation>
    <scope>NUCLEOTIDE SEQUENCE [LARGE SCALE GENOMIC DNA]</scope>
    <source>
        <strain evidence="2">ck-I2-15</strain>
    </source>
</reference>
<dbReference type="SUPFAM" id="SSF63825">
    <property type="entry name" value="YWTD domain"/>
    <property type="match status" value="1"/>
</dbReference>
<comment type="caution">
    <text evidence="1">The sequence shown here is derived from an EMBL/GenBank/DDBJ whole genome shotgun (WGS) entry which is preliminary data.</text>
</comment>
<dbReference type="OrthoDB" id="2633250at2"/>
<dbReference type="GO" id="GO:0016787">
    <property type="term" value="F:hydrolase activity"/>
    <property type="evidence" value="ECO:0007669"/>
    <property type="project" value="UniProtKB-KW"/>
</dbReference>
<dbReference type="RefSeq" id="WP_008992674.1">
    <property type="nucleotide sequence ID" value="NZ_AMSG01000032.1"/>
</dbReference>
<proteinExistence type="predicted"/>
<gene>
    <name evidence="1" type="ORF">I215_14219</name>
</gene>
<evidence type="ECO:0000313" key="1">
    <source>
        <dbReference type="EMBL" id="EKF54090.1"/>
    </source>
</evidence>
<evidence type="ECO:0000313" key="2">
    <source>
        <dbReference type="Proteomes" id="UP000007364"/>
    </source>
</evidence>
<protein>
    <submittedName>
        <fullName evidence="1">Virginiamycin B hydrolase (VGB)</fullName>
    </submittedName>
</protein>
<dbReference type="eggNOG" id="COG4257">
    <property type="taxonomic scope" value="Bacteria"/>
</dbReference>
<dbReference type="Pfam" id="PF24684">
    <property type="entry name" value="Vgb_lyase"/>
    <property type="match status" value="1"/>
</dbReference>
<organism evidence="1 2">
    <name type="scientific">Galbibacter marinus</name>
    <dbReference type="NCBI Taxonomy" id="555500"/>
    <lineage>
        <taxon>Bacteria</taxon>
        <taxon>Pseudomonadati</taxon>
        <taxon>Bacteroidota</taxon>
        <taxon>Flavobacteriia</taxon>
        <taxon>Flavobacteriales</taxon>
        <taxon>Flavobacteriaceae</taxon>
        <taxon>Galbibacter</taxon>
    </lineage>
</organism>
<dbReference type="Proteomes" id="UP000007364">
    <property type="component" value="Unassembled WGS sequence"/>
</dbReference>
<accession>K2PNF6</accession>